<keyword evidence="3" id="KW-1185">Reference proteome</keyword>
<evidence type="ECO:0000313" key="3">
    <source>
        <dbReference type="Proteomes" id="UP001642409"/>
    </source>
</evidence>
<dbReference type="EMBL" id="CATOUU010000381">
    <property type="protein sequence ID" value="CAI9927574.1"/>
    <property type="molecule type" value="Genomic_DNA"/>
</dbReference>
<dbReference type="EMBL" id="CAXDID020000597">
    <property type="protein sequence ID" value="CAL6105502.1"/>
    <property type="molecule type" value="Genomic_DNA"/>
</dbReference>
<dbReference type="Proteomes" id="UP001642409">
    <property type="component" value="Unassembled WGS sequence"/>
</dbReference>
<sequence length="221" mass="25565">MPNLLESSSCHEISALPARKPGKLEALICIFLTQHTQLTLNYISHSKLIQKQNVFAAPNKHTFSYIKQIQRNDFGGQIKEQTPRFVKYINNAESYQHVLDATNNQIKTYSPSRNTAVAQFLNIGKITHRVLTATELQYLNSKYLLSDNKAKFLAENYQNTKFTVEQFTWLVAREPEHVKLKCSIQCKNNIVDIHTQLEKFLKIFETKLSQNKFKQQLGSFQ</sequence>
<dbReference type="AlphaFoldDB" id="A0AA86NZD8"/>
<gene>
    <name evidence="1" type="ORF">HINF_LOCUS15219</name>
    <name evidence="2" type="ORF">HINF_LOCUS73293</name>
</gene>
<organism evidence="1">
    <name type="scientific">Hexamita inflata</name>
    <dbReference type="NCBI Taxonomy" id="28002"/>
    <lineage>
        <taxon>Eukaryota</taxon>
        <taxon>Metamonada</taxon>
        <taxon>Diplomonadida</taxon>
        <taxon>Hexamitidae</taxon>
        <taxon>Hexamitinae</taxon>
        <taxon>Hexamita</taxon>
    </lineage>
</organism>
<proteinExistence type="predicted"/>
<name>A0AA86NZD8_9EUKA</name>
<reference evidence="1" key="1">
    <citation type="submission" date="2023-06" db="EMBL/GenBank/DDBJ databases">
        <authorList>
            <person name="Kurt Z."/>
        </authorList>
    </citation>
    <scope>NUCLEOTIDE SEQUENCE</scope>
</reference>
<comment type="caution">
    <text evidence="1">The sequence shown here is derived from an EMBL/GenBank/DDBJ whole genome shotgun (WGS) entry which is preliminary data.</text>
</comment>
<reference evidence="2 3" key="2">
    <citation type="submission" date="2024-07" db="EMBL/GenBank/DDBJ databases">
        <authorList>
            <person name="Akdeniz Z."/>
        </authorList>
    </citation>
    <scope>NUCLEOTIDE SEQUENCE [LARGE SCALE GENOMIC DNA]</scope>
</reference>
<protein>
    <submittedName>
        <fullName evidence="2">Hypothetical_protein</fullName>
    </submittedName>
</protein>
<accession>A0AA86NZD8</accession>
<evidence type="ECO:0000313" key="2">
    <source>
        <dbReference type="EMBL" id="CAL6105502.1"/>
    </source>
</evidence>
<evidence type="ECO:0000313" key="1">
    <source>
        <dbReference type="EMBL" id="CAI9927574.1"/>
    </source>
</evidence>